<dbReference type="AlphaFoldDB" id="A0A7Z9BW10"/>
<protein>
    <recommendedName>
        <fullName evidence="4">Esterase</fullName>
    </recommendedName>
</protein>
<dbReference type="PANTHER" id="PTHR16138:SF7">
    <property type="entry name" value="PALMITOYL-PROTEIN THIOESTERASE ABHD10, MITOCHONDRIAL"/>
    <property type="match status" value="1"/>
</dbReference>
<proteinExistence type="predicted"/>
<dbReference type="SUPFAM" id="SSF53474">
    <property type="entry name" value="alpha/beta-Hydrolases"/>
    <property type="match status" value="1"/>
</dbReference>
<accession>A0A7Z9BW10</accession>
<dbReference type="Pfam" id="PF05728">
    <property type="entry name" value="UPF0227"/>
    <property type="match status" value="1"/>
</dbReference>
<dbReference type="InterPro" id="IPR008886">
    <property type="entry name" value="UPF0227/Esterase_YqiA"/>
</dbReference>
<organism evidence="2 3">
    <name type="scientific">Planktothrix serta PCC 8927</name>
    <dbReference type="NCBI Taxonomy" id="671068"/>
    <lineage>
        <taxon>Bacteria</taxon>
        <taxon>Bacillati</taxon>
        <taxon>Cyanobacteriota</taxon>
        <taxon>Cyanophyceae</taxon>
        <taxon>Oscillatoriophycideae</taxon>
        <taxon>Oscillatoriales</taxon>
        <taxon>Microcoleaceae</taxon>
        <taxon>Planktothrix</taxon>
    </lineage>
</organism>
<dbReference type="PANTHER" id="PTHR16138">
    <property type="entry name" value="MYCOPHENOLIC ACID ACYL-GLUCURONIDE ESTERASE, MITOCHONDRIAL"/>
    <property type="match status" value="1"/>
</dbReference>
<comment type="caution">
    <text evidence="2">The sequence shown here is derived from an EMBL/GenBank/DDBJ whole genome shotgun (WGS) entry which is preliminary data.</text>
</comment>
<reference evidence="2" key="1">
    <citation type="submission" date="2019-10" db="EMBL/GenBank/DDBJ databases">
        <authorList>
            <consortium name="Genoscope - CEA"/>
            <person name="William W."/>
        </authorList>
    </citation>
    <scope>NUCLEOTIDE SEQUENCE [LARGE SCALE GENOMIC DNA]</scope>
    <source>
        <strain evidence="2">BBR_PRJEB10992</strain>
    </source>
</reference>
<dbReference type="GO" id="GO:0008474">
    <property type="term" value="F:palmitoyl-(protein) hydrolase activity"/>
    <property type="evidence" value="ECO:0007669"/>
    <property type="project" value="TreeGrafter"/>
</dbReference>
<name>A0A7Z9BW10_9CYAN</name>
<keyword evidence="3" id="KW-1185">Reference proteome</keyword>
<evidence type="ECO:0000256" key="1">
    <source>
        <dbReference type="ARBA" id="ARBA00022801"/>
    </source>
</evidence>
<dbReference type="Proteomes" id="UP000184550">
    <property type="component" value="Unassembled WGS sequence"/>
</dbReference>
<evidence type="ECO:0000313" key="2">
    <source>
        <dbReference type="EMBL" id="VXD23797.1"/>
    </source>
</evidence>
<evidence type="ECO:0000313" key="3">
    <source>
        <dbReference type="Proteomes" id="UP000184550"/>
    </source>
</evidence>
<evidence type="ECO:0008006" key="4">
    <source>
        <dbReference type="Google" id="ProtNLM"/>
    </source>
</evidence>
<keyword evidence="1" id="KW-0378">Hydrolase</keyword>
<dbReference type="InterPro" id="IPR052382">
    <property type="entry name" value="ABHD10_acyl-thioesterase"/>
</dbReference>
<dbReference type="Gene3D" id="3.40.50.1820">
    <property type="entry name" value="alpha/beta hydrolase"/>
    <property type="match status" value="1"/>
</dbReference>
<dbReference type="InterPro" id="IPR029058">
    <property type="entry name" value="AB_hydrolase_fold"/>
</dbReference>
<gene>
    <name evidence="2" type="ORF">PL8927_790005</name>
</gene>
<sequence length="214" mass="24594">MMKTTTYIYLHGFASSPSSTKAQYLRDRFASLQINLNIPNLNQGDFSHLTLTRQLQQIETEFSPNASPVVVIGSSFGGLTAAWLAEKKFPIDRLILLAPAFNFSSEWLLKLGPEKLKQWQSEGYLSVYHYAEKQNLPLHYQFLEDLYQYPDQQLQRQIPTLIIHGIQDEVIPIQASRNYAATRPWVKLIELNSDHSLDNVLGEIWQEIQGFLEP</sequence>
<dbReference type="RefSeq" id="WP_083625679.1">
    <property type="nucleotide sequence ID" value="NZ_LR734880.1"/>
</dbReference>
<dbReference type="GO" id="GO:0004553">
    <property type="term" value="F:hydrolase activity, hydrolyzing O-glycosyl compounds"/>
    <property type="evidence" value="ECO:0007669"/>
    <property type="project" value="TreeGrafter"/>
</dbReference>
<dbReference type="EMBL" id="CZCU02000156">
    <property type="protein sequence ID" value="VXD23797.1"/>
    <property type="molecule type" value="Genomic_DNA"/>
</dbReference>